<reference evidence="1" key="1">
    <citation type="journal article" date="2014" name="Front. Microbiol.">
        <title>High frequency of phylogenetically diverse reductive dehalogenase-homologous genes in deep subseafloor sedimentary metagenomes.</title>
        <authorList>
            <person name="Kawai M."/>
            <person name="Futagami T."/>
            <person name="Toyoda A."/>
            <person name="Takaki Y."/>
            <person name="Nishi S."/>
            <person name="Hori S."/>
            <person name="Arai W."/>
            <person name="Tsubouchi T."/>
            <person name="Morono Y."/>
            <person name="Uchiyama I."/>
            <person name="Ito T."/>
            <person name="Fujiyama A."/>
            <person name="Inagaki F."/>
            <person name="Takami H."/>
        </authorList>
    </citation>
    <scope>NUCLEOTIDE SEQUENCE</scope>
    <source>
        <strain evidence="1">Expedition CK06-06</strain>
    </source>
</reference>
<comment type="caution">
    <text evidence="1">The sequence shown here is derived from an EMBL/GenBank/DDBJ whole genome shotgun (WGS) entry which is preliminary data.</text>
</comment>
<name>X1NQ69_9ZZZZ</name>
<evidence type="ECO:0000313" key="1">
    <source>
        <dbReference type="EMBL" id="GAI46172.1"/>
    </source>
</evidence>
<proteinExistence type="predicted"/>
<accession>X1NQ69</accession>
<dbReference type="EMBL" id="BARV01025712">
    <property type="protein sequence ID" value="GAI46172.1"/>
    <property type="molecule type" value="Genomic_DNA"/>
</dbReference>
<organism evidence="1">
    <name type="scientific">marine sediment metagenome</name>
    <dbReference type="NCBI Taxonomy" id="412755"/>
    <lineage>
        <taxon>unclassified sequences</taxon>
        <taxon>metagenomes</taxon>
        <taxon>ecological metagenomes</taxon>
    </lineage>
</organism>
<sequence>MSSMSTRKVFECLSTKKRSHYLLDVLPNTLTLDPNYAGIRGKSFTLFREIRAVPFRERAPKEMQKLLIEKQGSVKMDRSQFLLALQAKFESVIEKNWKPELNHIHLHSSGRDSRIISWTIKSLLQKHGPDWLGRMVFLCSKQEGPSFKKIMEYEGWKKNQYLIIGEELNDEDVWTPILLDFKNAWRMSNGTFTSAVNMWTYFPKVAHQKLGFPLDNIQMWNGGG</sequence>
<gene>
    <name evidence="1" type="ORF">S06H3_41676</name>
</gene>
<dbReference type="AlphaFoldDB" id="X1NQ69"/>
<protein>
    <submittedName>
        <fullName evidence="1">Uncharacterized protein</fullName>
    </submittedName>
</protein>
<feature type="non-terminal residue" evidence="1">
    <location>
        <position position="224"/>
    </location>
</feature>